<dbReference type="Pfam" id="PF12680">
    <property type="entry name" value="SnoaL_2"/>
    <property type="match status" value="1"/>
</dbReference>
<dbReference type="NCBIfam" id="NF006089">
    <property type="entry name" value="PRK08241.1"/>
    <property type="match status" value="1"/>
</dbReference>
<sequence>MAGVNGESGAGVGTRPQGAAQAGEGVEAVRAGDQAAFAELAERYRHEVQVHCYRMLGSYVEAEDMVQEALLKAWRGRETFEGRSTFRAWLYRIATNVCLDALSGPARSREVVVTMEGGERSALAEVPWLQPYPDRLLDLAGPGDGEPDALVVSRETVELAYLAAIQHLPPRQRAVLILRDVAGWPAEETAGALEMSVAAVKSALQRARATLRLHLPERRSQWGPASRPSEEERAVLRRYMRASEEGDLVSLAALLREDARQAMPPAALLYAGREAILDMWRPVVEGAQAWGEWRSILTFANRRPAVANYVRRGGETAFTAVNLDVVRIEDGLIAEITTFAPEVLPAFGLPDTL</sequence>
<dbReference type="GO" id="GO:0016987">
    <property type="term" value="F:sigma factor activity"/>
    <property type="evidence" value="ECO:0007669"/>
    <property type="project" value="UniProtKB-KW"/>
</dbReference>
<dbReference type="Proteomes" id="UP000660745">
    <property type="component" value="Unassembled WGS sequence"/>
</dbReference>
<dbReference type="InterPro" id="IPR014284">
    <property type="entry name" value="RNA_pol_sigma-70_dom"/>
</dbReference>
<dbReference type="InterPro" id="IPR013249">
    <property type="entry name" value="RNA_pol_sigma70_r4_t2"/>
</dbReference>
<feature type="domain" description="RNA polymerase sigma-70 region 2" evidence="7">
    <location>
        <begin position="40"/>
        <end position="103"/>
    </location>
</feature>
<evidence type="ECO:0000259" key="8">
    <source>
        <dbReference type="Pfam" id="PF08281"/>
    </source>
</evidence>
<dbReference type="SUPFAM" id="SSF88946">
    <property type="entry name" value="Sigma2 domain of RNA polymerase sigma factors"/>
    <property type="match status" value="1"/>
</dbReference>
<feature type="domain" description="RNA polymerase sigma factor 70 region 4 type 2" evidence="8">
    <location>
        <begin position="160"/>
        <end position="211"/>
    </location>
</feature>
<dbReference type="Gene3D" id="1.10.10.10">
    <property type="entry name" value="Winged helix-like DNA-binding domain superfamily/Winged helix DNA-binding domain"/>
    <property type="match status" value="1"/>
</dbReference>
<protein>
    <submittedName>
        <fullName evidence="10">RNA polymerase sigma factor</fullName>
    </submittedName>
</protein>
<feature type="domain" description="SnoaL-like" evidence="9">
    <location>
        <begin position="236"/>
        <end position="336"/>
    </location>
</feature>
<evidence type="ECO:0000256" key="3">
    <source>
        <dbReference type="ARBA" id="ARBA00023015"/>
    </source>
</evidence>
<dbReference type="InterPro" id="IPR013324">
    <property type="entry name" value="RNA_pol_sigma_r3/r4-like"/>
</dbReference>
<reference evidence="10" key="1">
    <citation type="journal article" date="2014" name="Int. J. Syst. Evol. Microbiol.">
        <title>Complete genome sequence of Corynebacterium casei LMG S-19264T (=DSM 44701T), isolated from a smear-ripened cheese.</title>
        <authorList>
            <consortium name="US DOE Joint Genome Institute (JGI-PGF)"/>
            <person name="Walter F."/>
            <person name="Albersmeier A."/>
            <person name="Kalinowski J."/>
            <person name="Ruckert C."/>
        </authorList>
    </citation>
    <scope>NUCLEOTIDE SEQUENCE</scope>
    <source>
        <strain evidence="10">CGMCC 4.7430</strain>
    </source>
</reference>
<keyword evidence="3" id="KW-0805">Transcription regulation</keyword>
<dbReference type="InterPro" id="IPR007627">
    <property type="entry name" value="RNA_pol_sigma70_r2"/>
</dbReference>
<evidence type="ECO:0000256" key="6">
    <source>
        <dbReference type="SAM" id="MobiDB-lite"/>
    </source>
</evidence>
<evidence type="ECO:0000256" key="2">
    <source>
        <dbReference type="ARBA" id="ARBA00011344"/>
    </source>
</evidence>
<dbReference type="InterPro" id="IPR032710">
    <property type="entry name" value="NTF2-like_dom_sf"/>
</dbReference>
<reference evidence="10" key="2">
    <citation type="submission" date="2020-09" db="EMBL/GenBank/DDBJ databases">
        <authorList>
            <person name="Sun Q."/>
            <person name="Zhou Y."/>
        </authorList>
    </citation>
    <scope>NUCLEOTIDE SEQUENCE</scope>
    <source>
        <strain evidence="10">CGMCC 4.7430</strain>
    </source>
</reference>
<evidence type="ECO:0000256" key="1">
    <source>
        <dbReference type="ARBA" id="ARBA00010641"/>
    </source>
</evidence>
<dbReference type="Pfam" id="PF04542">
    <property type="entry name" value="Sigma70_r2"/>
    <property type="match status" value="1"/>
</dbReference>
<organism evidence="10 11">
    <name type="scientific">Nonomuraea glycinis</name>
    <dbReference type="NCBI Taxonomy" id="2047744"/>
    <lineage>
        <taxon>Bacteria</taxon>
        <taxon>Bacillati</taxon>
        <taxon>Actinomycetota</taxon>
        <taxon>Actinomycetes</taxon>
        <taxon>Streptosporangiales</taxon>
        <taxon>Streptosporangiaceae</taxon>
        <taxon>Nonomuraea</taxon>
    </lineage>
</organism>
<comment type="similarity">
    <text evidence="1">Belongs to the sigma-70 factor family. ECF subfamily.</text>
</comment>
<dbReference type="GO" id="GO:0006352">
    <property type="term" value="P:DNA-templated transcription initiation"/>
    <property type="evidence" value="ECO:0007669"/>
    <property type="project" value="InterPro"/>
</dbReference>
<dbReference type="InterPro" id="IPR013325">
    <property type="entry name" value="RNA_pol_sigma_r2"/>
</dbReference>
<comment type="subunit">
    <text evidence="2">Interacts transiently with the RNA polymerase catalytic core formed by RpoA, RpoB, RpoC and RpoZ (2 alpha, 1 beta, 1 beta' and 1 omega subunit) to form the RNA polymerase holoenzyme that can initiate transcription.</text>
</comment>
<evidence type="ECO:0000256" key="4">
    <source>
        <dbReference type="ARBA" id="ARBA00023082"/>
    </source>
</evidence>
<evidence type="ECO:0000259" key="7">
    <source>
        <dbReference type="Pfam" id="PF04542"/>
    </source>
</evidence>
<dbReference type="PANTHER" id="PTHR43133">
    <property type="entry name" value="RNA POLYMERASE ECF-TYPE SIGMA FACTO"/>
    <property type="match status" value="1"/>
</dbReference>
<keyword evidence="4" id="KW-0731">Sigma factor</keyword>
<comment type="caution">
    <text evidence="10">The sequence shown here is derived from an EMBL/GenBank/DDBJ whole genome shotgun (WGS) entry which is preliminary data.</text>
</comment>
<proteinExistence type="inferred from homology"/>
<evidence type="ECO:0000313" key="11">
    <source>
        <dbReference type="Proteomes" id="UP000660745"/>
    </source>
</evidence>
<dbReference type="EMBL" id="BMNK01000019">
    <property type="protein sequence ID" value="GGP15834.1"/>
    <property type="molecule type" value="Genomic_DNA"/>
</dbReference>
<dbReference type="CDD" id="cd06171">
    <property type="entry name" value="Sigma70_r4"/>
    <property type="match status" value="1"/>
</dbReference>
<evidence type="ECO:0000313" key="10">
    <source>
        <dbReference type="EMBL" id="GGP15834.1"/>
    </source>
</evidence>
<gene>
    <name evidence="10" type="primary">rpoE</name>
    <name evidence="10" type="ORF">GCM10012278_77240</name>
</gene>
<evidence type="ECO:0000256" key="5">
    <source>
        <dbReference type="ARBA" id="ARBA00023163"/>
    </source>
</evidence>
<keyword evidence="5" id="KW-0804">Transcription</keyword>
<dbReference type="GO" id="GO:0003677">
    <property type="term" value="F:DNA binding"/>
    <property type="evidence" value="ECO:0007669"/>
    <property type="project" value="InterPro"/>
</dbReference>
<dbReference type="PANTHER" id="PTHR43133:SF65">
    <property type="entry name" value="ECF RNA POLYMERASE SIGMA FACTOR SIGG"/>
    <property type="match status" value="1"/>
</dbReference>
<dbReference type="SUPFAM" id="SSF88659">
    <property type="entry name" value="Sigma3 and sigma4 domains of RNA polymerase sigma factors"/>
    <property type="match status" value="1"/>
</dbReference>
<dbReference type="SUPFAM" id="SSF54427">
    <property type="entry name" value="NTF2-like"/>
    <property type="match status" value="1"/>
</dbReference>
<dbReference type="InterPro" id="IPR037401">
    <property type="entry name" value="SnoaL-like"/>
</dbReference>
<dbReference type="AlphaFoldDB" id="A0A918E8Y6"/>
<name>A0A918E8Y6_9ACTN</name>
<feature type="compositionally biased region" description="Gly residues" evidence="6">
    <location>
        <begin position="1"/>
        <end position="12"/>
    </location>
</feature>
<accession>A0A918E8Y6</accession>
<dbReference type="Gene3D" id="1.10.1740.10">
    <property type="match status" value="1"/>
</dbReference>
<feature type="region of interest" description="Disordered" evidence="6">
    <location>
        <begin position="1"/>
        <end position="25"/>
    </location>
</feature>
<dbReference type="NCBIfam" id="TIGR02937">
    <property type="entry name" value="sigma70-ECF"/>
    <property type="match status" value="1"/>
</dbReference>
<dbReference type="InterPro" id="IPR039425">
    <property type="entry name" value="RNA_pol_sigma-70-like"/>
</dbReference>
<dbReference type="InterPro" id="IPR036388">
    <property type="entry name" value="WH-like_DNA-bd_sf"/>
</dbReference>
<keyword evidence="11" id="KW-1185">Reference proteome</keyword>
<dbReference type="Gene3D" id="3.10.450.50">
    <property type="match status" value="1"/>
</dbReference>
<dbReference type="NCBIfam" id="TIGR02960">
    <property type="entry name" value="SigX5"/>
    <property type="match status" value="1"/>
</dbReference>
<evidence type="ECO:0000259" key="9">
    <source>
        <dbReference type="Pfam" id="PF12680"/>
    </source>
</evidence>
<dbReference type="InterPro" id="IPR014305">
    <property type="entry name" value="RNA_pol_sigma-G_actinobac"/>
</dbReference>
<dbReference type="Pfam" id="PF08281">
    <property type="entry name" value="Sigma70_r4_2"/>
    <property type="match status" value="1"/>
</dbReference>